<dbReference type="AlphaFoldDB" id="A0A5B7H779"/>
<dbReference type="Proteomes" id="UP000324222">
    <property type="component" value="Unassembled WGS sequence"/>
</dbReference>
<evidence type="ECO:0000256" key="1">
    <source>
        <dbReference type="SAM" id="MobiDB-lite"/>
    </source>
</evidence>
<dbReference type="EMBL" id="VSRR010025536">
    <property type="protein sequence ID" value="MPC66932.1"/>
    <property type="molecule type" value="Genomic_DNA"/>
</dbReference>
<feature type="compositionally biased region" description="Polar residues" evidence="1">
    <location>
        <begin position="40"/>
        <end position="60"/>
    </location>
</feature>
<organism evidence="2 3">
    <name type="scientific">Portunus trituberculatus</name>
    <name type="common">Swimming crab</name>
    <name type="synonym">Neptunus trituberculatus</name>
    <dbReference type="NCBI Taxonomy" id="210409"/>
    <lineage>
        <taxon>Eukaryota</taxon>
        <taxon>Metazoa</taxon>
        <taxon>Ecdysozoa</taxon>
        <taxon>Arthropoda</taxon>
        <taxon>Crustacea</taxon>
        <taxon>Multicrustacea</taxon>
        <taxon>Malacostraca</taxon>
        <taxon>Eumalacostraca</taxon>
        <taxon>Eucarida</taxon>
        <taxon>Decapoda</taxon>
        <taxon>Pleocyemata</taxon>
        <taxon>Brachyura</taxon>
        <taxon>Eubrachyura</taxon>
        <taxon>Portunoidea</taxon>
        <taxon>Portunidae</taxon>
        <taxon>Portuninae</taxon>
        <taxon>Portunus</taxon>
    </lineage>
</organism>
<comment type="caution">
    <text evidence="2">The sequence shown here is derived from an EMBL/GenBank/DDBJ whole genome shotgun (WGS) entry which is preliminary data.</text>
</comment>
<proteinExistence type="predicted"/>
<reference evidence="2 3" key="1">
    <citation type="submission" date="2019-05" db="EMBL/GenBank/DDBJ databases">
        <title>Another draft genome of Portunus trituberculatus and its Hox gene families provides insights of decapod evolution.</title>
        <authorList>
            <person name="Jeong J.-H."/>
            <person name="Song I."/>
            <person name="Kim S."/>
            <person name="Choi T."/>
            <person name="Kim D."/>
            <person name="Ryu S."/>
            <person name="Kim W."/>
        </authorList>
    </citation>
    <scope>NUCLEOTIDE SEQUENCE [LARGE SCALE GENOMIC DNA]</scope>
    <source>
        <tissue evidence="2">Muscle</tissue>
    </source>
</reference>
<gene>
    <name evidence="2" type="ORF">E2C01_061090</name>
</gene>
<keyword evidence="3" id="KW-1185">Reference proteome</keyword>
<accession>A0A5B7H779</accession>
<evidence type="ECO:0000313" key="3">
    <source>
        <dbReference type="Proteomes" id="UP000324222"/>
    </source>
</evidence>
<sequence length="69" mass="7928">MRNVHLHARHYQHCYVFSTEMGVRHPSLCGNSNHSRENEQNTSSGPPNWQRQNARGTSTLRDPEDGLVK</sequence>
<feature type="region of interest" description="Disordered" evidence="1">
    <location>
        <begin position="23"/>
        <end position="69"/>
    </location>
</feature>
<evidence type="ECO:0000313" key="2">
    <source>
        <dbReference type="EMBL" id="MPC66932.1"/>
    </source>
</evidence>
<protein>
    <submittedName>
        <fullName evidence="2">Uncharacterized protein</fullName>
    </submittedName>
</protein>
<name>A0A5B7H779_PORTR</name>